<reference evidence="2" key="1">
    <citation type="submission" date="2020-06" db="EMBL/GenBank/DDBJ databases">
        <title>WGS assembly of Ceratodon purpureus strain R40.</title>
        <authorList>
            <person name="Carey S.B."/>
            <person name="Jenkins J."/>
            <person name="Shu S."/>
            <person name="Lovell J.T."/>
            <person name="Sreedasyam A."/>
            <person name="Maumus F."/>
            <person name="Tiley G.P."/>
            <person name="Fernandez-Pozo N."/>
            <person name="Barry K."/>
            <person name="Chen C."/>
            <person name="Wang M."/>
            <person name="Lipzen A."/>
            <person name="Daum C."/>
            <person name="Saski C.A."/>
            <person name="Payton A.C."/>
            <person name="Mcbreen J.C."/>
            <person name="Conrad R.E."/>
            <person name="Kollar L.M."/>
            <person name="Olsson S."/>
            <person name="Huttunen S."/>
            <person name="Landis J.B."/>
            <person name="Wickett N.J."/>
            <person name="Johnson M.G."/>
            <person name="Rensing S.A."/>
            <person name="Grimwood J."/>
            <person name="Schmutz J."/>
            <person name="Mcdaniel S.F."/>
        </authorList>
    </citation>
    <scope>NUCLEOTIDE SEQUENCE</scope>
    <source>
        <strain evidence="2">R40</strain>
    </source>
</reference>
<evidence type="ECO:0000256" key="1">
    <source>
        <dbReference type="SAM" id="MobiDB-lite"/>
    </source>
</evidence>
<keyword evidence="3" id="KW-1185">Reference proteome</keyword>
<evidence type="ECO:0000313" key="2">
    <source>
        <dbReference type="EMBL" id="KAG0592507.1"/>
    </source>
</evidence>
<dbReference type="AlphaFoldDB" id="A0A8T0J9U1"/>
<protein>
    <submittedName>
        <fullName evidence="2">Uncharacterized protein</fullName>
    </submittedName>
</protein>
<accession>A0A8T0J9U1</accession>
<comment type="caution">
    <text evidence="2">The sequence shown here is derived from an EMBL/GenBank/DDBJ whole genome shotgun (WGS) entry which is preliminary data.</text>
</comment>
<organism evidence="2 3">
    <name type="scientific">Ceratodon purpureus</name>
    <name type="common">Fire moss</name>
    <name type="synonym">Dicranum purpureum</name>
    <dbReference type="NCBI Taxonomy" id="3225"/>
    <lineage>
        <taxon>Eukaryota</taxon>
        <taxon>Viridiplantae</taxon>
        <taxon>Streptophyta</taxon>
        <taxon>Embryophyta</taxon>
        <taxon>Bryophyta</taxon>
        <taxon>Bryophytina</taxon>
        <taxon>Bryopsida</taxon>
        <taxon>Dicranidae</taxon>
        <taxon>Pseudoditrichales</taxon>
        <taxon>Ditrichaceae</taxon>
        <taxon>Ceratodon</taxon>
    </lineage>
</organism>
<name>A0A8T0J9U1_CERPU</name>
<sequence>MERVKSLKELADLGLTIGRRFYGQYPETSRSHYKPPQQGDGGDSGADGSQANCDARPAAGLSRRSSAPSLLLVYGLSANCSDWISNGGTHHRSGYFSEGEDSPGALHSTLDFS</sequence>
<feature type="compositionally biased region" description="Low complexity" evidence="1">
    <location>
        <begin position="46"/>
        <end position="62"/>
    </location>
</feature>
<evidence type="ECO:0000313" key="3">
    <source>
        <dbReference type="Proteomes" id="UP000822688"/>
    </source>
</evidence>
<proteinExistence type="predicted"/>
<feature type="region of interest" description="Disordered" evidence="1">
    <location>
        <begin position="91"/>
        <end position="113"/>
    </location>
</feature>
<gene>
    <name evidence="2" type="ORF">KC19_1G258000</name>
</gene>
<feature type="region of interest" description="Disordered" evidence="1">
    <location>
        <begin position="26"/>
        <end position="62"/>
    </location>
</feature>
<dbReference type="Proteomes" id="UP000822688">
    <property type="component" value="Chromosome 1"/>
</dbReference>
<dbReference type="EMBL" id="CM026421">
    <property type="protein sequence ID" value="KAG0592507.1"/>
    <property type="molecule type" value="Genomic_DNA"/>
</dbReference>